<dbReference type="EMBL" id="CP099424">
    <property type="protein sequence ID" value="USW55493.1"/>
    <property type="molecule type" value="Genomic_DNA"/>
</dbReference>
<evidence type="ECO:0000313" key="1">
    <source>
        <dbReference type="EMBL" id="USW55493.1"/>
    </source>
</evidence>
<evidence type="ECO:0000313" key="2">
    <source>
        <dbReference type="Proteomes" id="UP001056384"/>
    </source>
</evidence>
<dbReference type="OrthoDB" id="3641146at2759"/>
<dbReference type="AlphaFoldDB" id="A0A9Q9AYE4"/>
<accession>A0A9Q9AYE4</accession>
<name>A0A9Q9AYE4_9PEZI</name>
<keyword evidence="2" id="KW-1185">Reference proteome</keyword>
<dbReference type="Proteomes" id="UP001056384">
    <property type="component" value="Chromosome 7"/>
</dbReference>
<organism evidence="1 2">
    <name type="scientific">Septoria linicola</name>
    <dbReference type="NCBI Taxonomy" id="215465"/>
    <lineage>
        <taxon>Eukaryota</taxon>
        <taxon>Fungi</taxon>
        <taxon>Dikarya</taxon>
        <taxon>Ascomycota</taxon>
        <taxon>Pezizomycotina</taxon>
        <taxon>Dothideomycetes</taxon>
        <taxon>Dothideomycetidae</taxon>
        <taxon>Mycosphaerellales</taxon>
        <taxon>Mycosphaerellaceae</taxon>
        <taxon>Septoria</taxon>
    </lineage>
</organism>
<protein>
    <submittedName>
        <fullName evidence="1">Uncharacterized protein</fullName>
    </submittedName>
</protein>
<reference evidence="1" key="1">
    <citation type="submission" date="2022-06" db="EMBL/GenBank/DDBJ databases">
        <title>Complete genome sequences of two strains of the flax pathogen Septoria linicola.</title>
        <authorList>
            <person name="Lapalu N."/>
            <person name="Simon A."/>
            <person name="Demenou B."/>
            <person name="Paumier D."/>
            <person name="Guillot M.-P."/>
            <person name="Gout L."/>
            <person name="Valade R."/>
        </authorList>
    </citation>
    <scope>NUCLEOTIDE SEQUENCE</scope>
    <source>
        <strain evidence="1">SE15195</strain>
    </source>
</reference>
<sequence length="102" mass="11926">MDFSAIPKPAKKQKQHKKTTIVTVTEVSEEKHTSRDLFRSDAGKEFLKWFKRHRRSQSPSQINDRSFFEQARAYDCIEPLVPLLVTEKRPRADDVAYFGCPQ</sequence>
<gene>
    <name evidence="1" type="ORF">Slin15195_G088120</name>
</gene>
<proteinExistence type="predicted"/>